<evidence type="ECO:0000313" key="2">
    <source>
        <dbReference type="EMBL" id="NVN36857.1"/>
    </source>
</evidence>
<comment type="caution">
    <text evidence="2">The sequence shown here is derived from an EMBL/GenBank/DDBJ whole genome shotgun (WGS) entry which is preliminary data.</text>
</comment>
<feature type="transmembrane region" description="Helical" evidence="1">
    <location>
        <begin position="352"/>
        <end position="369"/>
    </location>
</feature>
<feature type="transmembrane region" description="Helical" evidence="1">
    <location>
        <begin position="120"/>
        <end position="138"/>
    </location>
</feature>
<organism evidence="2 3">
    <name type="scientific">Komagataeibacter swingsii</name>
    <dbReference type="NCBI Taxonomy" id="215220"/>
    <lineage>
        <taxon>Bacteria</taxon>
        <taxon>Pseudomonadati</taxon>
        <taxon>Pseudomonadota</taxon>
        <taxon>Alphaproteobacteria</taxon>
        <taxon>Acetobacterales</taxon>
        <taxon>Acetobacteraceae</taxon>
        <taxon>Komagataeibacter</taxon>
    </lineage>
</organism>
<feature type="transmembrane region" description="Helical" evidence="1">
    <location>
        <begin position="287"/>
        <end position="308"/>
    </location>
</feature>
<gene>
    <name evidence="2" type="ORF">HUK81_07885</name>
</gene>
<feature type="transmembrane region" description="Helical" evidence="1">
    <location>
        <begin position="95"/>
        <end position="114"/>
    </location>
</feature>
<evidence type="ECO:0000256" key="1">
    <source>
        <dbReference type="SAM" id="Phobius"/>
    </source>
</evidence>
<name>A0A850NX11_9PROT</name>
<dbReference type="Proteomes" id="UP000522590">
    <property type="component" value="Unassembled WGS sequence"/>
</dbReference>
<proteinExistence type="predicted"/>
<evidence type="ECO:0000313" key="3">
    <source>
        <dbReference type="Proteomes" id="UP000522590"/>
    </source>
</evidence>
<keyword evidence="1" id="KW-0472">Membrane</keyword>
<protein>
    <recommendedName>
        <fullName evidence="4">Glycosyltransferase RgtA/B/C/D-like domain-containing protein</fullName>
    </recommendedName>
</protein>
<evidence type="ECO:0008006" key="4">
    <source>
        <dbReference type="Google" id="ProtNLM"/>
    </source>
</evidence>
<feature type="transmembrane region" description="Helical" evidence="1">
    <location>
        <begin position="219"/>
        <end position="244"/>
    </location>
</feature>
<sequence length="521" mass="59291">MNDINKIIKNKSLLLKLLITIGSALFFINYIRCNIRPRYSSFHSGWWSYADQGRYYREVIAWAHLDLAPSQHWYLPMYTLIGVPFWFVHKVDPFIIPDLICFILSIVGVSRLSGKILPDLPYAAQIGALACLVTWVISPAGLLSWVIPWTTTLATPLLIWLFLFADRLLETMQPKWASRCGLLFGLLALTRPTEAMWTALPVILYCLYGVFSSKQSTRVIINCVMVGIMTAMFIAAVGIFLHYICYGSSLGRYLDDSRQTGFELGSVLSQWVLHVISPFPLHPDASLGMAFFFWWLLPGMVGIVLAVAGRRLPPISYVVCAAIVIHWIVYLSYRDLHPEGLWRYNNYHYFKWTQPFFFIFFINLIYVFIKSSKKTRVFIALSSFMILLLLTMWRVDFVPLPAYEQTAYFRTAHEIDIPNGLTTYAQAIRVQAKGSFESINDNHSVFIQAGQIRSFNHNVKAWPINGGFLLESLRKLPSGPGRLLIGNDITPIVGSVPQLGYIVPHFGLPCLHRDVGPYTVL</sequence>
<dbReference type="AlphaFoldDB" id="A0A850NX11"/>
<feature type="transmembrane region" description="Helical" evidence="1">
    <location>
        <begin position="376"/>
        <end position="395"/>
    </location>
</feature>
<reference evidence="2 3" key="1">
    <citation type="submission" date="2020-06" db="EMBL/GenBank/DDBJ databases">
        <title>Description of novel acetic acid bacteria.</title>
        <authorList>
            <person name="Sombolestani A."/>
        </authorList>
    </citation>
    <scope>NUCLEOTIDE SEQUENCE [LARGE SCALE GENOMIC DNA]</scope>
    <source>
        <strain evidence="2 3">LMG 25</strain>
    </source>
</reference>
<dbReference type="RefSeq" id="WP_176642998.1">
    <property type="nucleotide sequence ID" value="NZ_JABXXS010000014.1"/>
</dbReference>
<keyword evidence="1" id="KW-1133">Transmembrane helix</keyword>
<keyword evidence="1" id="KW-0812">Transmembrane</keyword>
<dbReference type="EMBL" id="JABXXS010000014">
    <property type="protein sequence ID" value="NVN36857.1"/>
    <property type="molecule type" value="Genomic_DNA"/>
</dbReference>
<feature type="transmembrane region" description="Helical" evidence="1">
    <location>
        <begin position="12"/>
        <end position="31"/>
    </location>
</feature>
<accession>A0A850NX11</accession>
<feature type="transmembrane region" description="Helical" evidence="1">
    <location>
        <begin position="315"/>
        <end position="332"/>
    </location>
</feature>
<feature type="transmembrane region" description="Helical" evidence="1">
    <location>
        <begin position="195"/>
        <end position="212"/>
    </location>
</feature>